<dbReference type="InterPro" id="IPR004443">
    <property type="entry name" value="YjeF_N_dom"/>
</dbReference>
<dbReference type="InterPro" id="IPR000631">
    <property type="entry name" value="CARKD"/>
</dbReference>
<proteinExistence type="inferred from homology"/>
<keyword evidence="5 18" id="KW-0479">Metal-binding</keyword>
<evidence type="ECO:0000256" key="1">
    <source>
        <dbReference type="ARBA" id="ARBA00000013"/>
    </source>
</evidence>
<evidence type="ECO:0000256" key="13">
    <source>
        <dbReference type="ARBA" id="ARBA00023268"/>
    </source>
</evidence>
<name>A0A2N7S2P5_9MICC</name>
<dbReference type="PANTHER" id="PTHR12592">
    <property type="entry name" value="ATP-DEPENDENT (S)-NAD(P)H-HYDRATE DEHYDRATASE FAMILY MEMBER"/>
    <property type="match status" value="1"/>
</dbReference>
<sequence length="508" mass="53052">MIPVYSVAQIRAVEAQENSKRGETSLMKQAASHLASTALGMLAENTSAEPAFVVALIGPGNNGGDGLYALAELQLQKISTLALQFHEQVHAEAAAAYQAAGGTMLDLSDGEGELAKASLIIDAIYGLGYRPGSALPVLPANARVLACDVPSGLNPDTGVAEDGVLLAERTLTFGALKSGLLAIDGPLVTGDITVADLEFDFSSVEAGTQLVEETATRELLNQHRSWRDAGRHKYQRGVLGLIAGSDLYPGAAQLTAKAAVACGAGLLRTHVPESIQSMMALSVPESVPLDDDQIKEALSSSRRQIHGKGAKIKAWAIGPGLDGRTPPTGAIADVFASPQPAVIDASGLEVVPAGPSEQPRVLTPHAKELRMLLSRAGVKITPDEIAQDPIRWTRWAALAYNAVVLLKGPTSYIVAPNGDSLMVSHSAPELATAGSGDVLTGILGYMLSDSSLTGTEGLRTVPNRRMMELTACAAYIHGHLGRVTAADGTVNASRLIENLPKVMKQFGF</sequence>
<comment type="similarity">
    <text evidence="17">Belongs to the NnrD/CARKD family.</text>
</comment>
<evidence type="ECO:0000256" key="15">
    <source>
        <dbReference type="ARBA" id="ARBA00048238"/>
    </source>
</evidence>
<keyword evidence="11 18" id="KW-0413">Isomerase</keyword>
<comment type="function">
    <text evidence="17">Catalyzes the dehydration of the S-form of NAD(P)HX at the expense of ADP, which is converted to AMP. Together with NAD(P)HX epimerase, which catalyzes the epimerization of the S- and R-forms, the enzyme allows the repair of both epimers of NAD(P)HX, a damaged form of NAD(P)H that is a result of enzymatic or heat-dependent hydration.</text>
</comment>
<keyword evidence="8 17" id="KW-0521">NADP</keyword>
<evidence type="ECO:0000256" key="8">
    <source>
        <dbReference type="ARBA" id="ARBA00022857"/>
    </source>
</evidence>
<comment type="function">
    <text evidence="14 18">Bifunctional enzyme that catalyzes the epimerization of the S- and R-forms of NAD(P)HX and the dehydration of the S-form of NAD(P)HX at the expense of ADP, which is converted to AMP. This allows the repair of both epimers of NAD(P)HX, a damaged form of NAD(P)H that is a result of enzymatic or heat-dependent hydration.</text>
</comment>
<keyword evidence="13" id="KW-0511">Multifunctional enzyme</keyword>
<dbReference type="EMBL" id="PNQX01000001">
    <property type="protein sequence ID" value="PMQ20377.1"/>
    <property type="molecule type" value="Genomic_DNA"/>
</dbReference>
<comment type="catalytic activity">
    <reaction evidence="2 18">
        <text>(6R)-NADPHX = (6S)-NADPHX</text>
        <dbReference type="Rhea" id="RHEA:32227"/>
        <dbReference type="ChEBI" id="CHEBI:64076"/>
        <dbReference type="ChEBI" id="CHEBI:64077"/>
        <dbReference type="EC" id="5.1.99.6"/>
    </reaction>
</comment>
<dbReference type="EC" id="4.2.1.136" evidence="17"/>
<comment type="cofactor">
    <cofactor evidence="18">
        <name>K(+)</name>
        <dbReference type="ChEBI" id="CHEBI:29103"/>
    </cofactor>
    <text evidence="18">Binds 1 potassium ion per subunit.</text>
</comment>
<dbReference type="Pfam" id="PF01256">
    <property type="entry name" value="Carb_kinase"/>
    <property type="match status" value="1"/>
</dbReference>
<comment type="catalytic activity">
    <reaction evidence="15 17 18">
        <text>(6S)-NADHX + ADP = AMP + phosphate + NADH + H(+)</text>
        <dbReference type="Rhea" id="RHEA:32223"/>
        <dbReference type="ChEBI" id="CHEBI:15378"/>
        <dbReference type="ChEBI" id="CHEBI:43474"/>
        <dbReference type="ChEBI" id="CHEBI:57945"/>
        <dbReference type="ChEBI" id="CHEBI:64074"/>
        <dbReference type="ChEBI" id="CHEBI:456215"/>
        <dbReference type="ChEBI" id="CHEBI:456216"/>
        <dbReference type="EC" id="4.2.1.136"/>
    </reaction>
</comment>
<keyword evidence="7 17" id="KW-0067">ATP-binding</keyword>
<dbReference type="PROSITE" id="PS51385">
    <property type="entry name" value="YJEF_N"/>
    <property type="match status" value="1"/>
</dbReference>
<keyword evidence="10 17" id="KW-0520">NAD</keyword>
<evidence type="ECO:0000259" key="19">
    <source>
        <dbReference type="PROSITE" id="PS51383"/>
    </source>
</evidence>
<evidence type="ECO:0000259" key="20">
    <source>
        <dbReference type="PROSITE" id="PS51385"/>
    </source>
</evidence>
<dbReference type="GO" id="GO:0046872">
    <property type="term" value="F:metal ion binding"/>
    <property type="evidence" value="ECO:0007669"/>
    <property type="project" value="UniProtKB-UniRule"/>
</dbReference>
<comment type="catalytic activity">
    <reaction evidence="16 17 18">
        <text>(6S)-NADPHX + ADP = AMP + phosphate + NADPH + H(+)</text>
        <dbReference type="Rhea" id="RHEA:32235"/>
        <dbReference type="ChEBI" id="CHEBI:15378"/>
        <dbReference type="ChEBI" id="CHEBI:43474"/>
        <dbReference type="ChEBI" id="CHEBI:57783"/>
        <dbReference type="ChEBI" id="CHEBI:64076"/>
        <dbReference type="ChEBI" id="CHEBI:456215"/>
        <dbReference type="ChEBI" id="CHEBI:456216"/>
        <dbReference type="EC" id="4.2.1.136"/>
    </reaction>
</comment>
<comment type="similarity">
    <text evidence="4 18">In the C-terminal section; belongs to the NnrD/CARKD family.</text>
</comment>
<comment type="similarity">
    <text evidence="3 18">In the N-terminal section; belongs to the NnrE/AIBP family.</text>
</comment>
<comment type="caution">
    <text evidence="21">The sequence shown here is derived from an EMBL/GenBank/DDBJ whole genome shotgun (WGS) entry which is preliminary data.</text>
</comment>
<dbReference type="GO" id="GO:0046496">
    <property type="term" value="P:nicotinamide nucleotide metabolic process"/>
    <property type="evidence" value="ECO:0007669"/>
    <property type="project" value="UniProtKB-UniRule"/>
</dbReference>
<dbReference type="SUPFAM" id="SSF64153">
    <property type="entry name" value="YjeF N-terminal domain-like"/>
    <property type="match status" value="1"/>
</dbReference>
<evidence type="ECO:0000256" key="5">
    <source>
        <dbReference type="ARBA" id="ARBA00022723"/>
    </source>
</evidence>
<dbReference type="InterPro" id="IPR036652">
    <property type="entry name" value="YjeF_N_dom_sf"/>
</dbReference>
<dbReference type="PIRSF" id="PIRSF017184">
    <property type="entry name" value="Nnr"/>
    <property type="match status" value="1"/>
</dbReference>
<comment type="catalytic activity">
    <reaction evidence="1 18">
        <text>(6R)-NADHX = (6S)-NADHX</text>
        <dbReference type="Rhea" id="RHEA:32215"/>
        <dbReference type="ChEBI" id="CHEBI:64074"/>
        <dbReference type="ChEBI" id="CHEBI:64075"/>
        <dbReference type="EC" id="5.1.99.6"/>
    </reaction>
</comment>
<dbReference type="Pfam" id="PF03853">
    <property type="entry name" value="YjeF_N"/>
    <property type="match status" value="1"/>
</dbReference>
<dbReference type="Gene3D" id="3.40.50.10260">
    <property type="entry name" value="YjeF N-terminal domain"/>
    <property type="match status" value="1"/>
</dbReference>
<organism evidence="21 22">
    <name type="scientific">Glutamicibacter arilaitensis</name>
    <dbReference type="NCBI Taxonomy" id="256701"/>
    <lineage>
        <taxon>Bacteria</taxon>
        <taxon>Bacillati</taxon>
        <taxon>Actinomycetota</taxon>
        <taxon>Actinomycetes</taxon>
        <taxon>Micrococcales</taxon>
        <taxon>Micrococcaceae</taxon>
        <taxon>Glutamicibacter</taxon>
    </lineage>
</organism>
<comment type="subunit">
    <text evidence="17">Homotetramer.</text>
</comment>
<comment type="cofactor">
    <cofactor evidence="17">
        <name>Mg(2+)</name>
        <dbReference type="ChEBI" id="CHEBI:18420"/>
    </cofactor>
</comment>
<keyword evidence="6 17" id="KW-0547">Nucleotide-binding</keyword>
<dbReference type="Gene3D" id="3.40.1190.20">
    <property type="match status" value="1"/>
</dbReference>
<feature type="binding site" evidence="17">
    <location>
        <begin position="407"/>
        <end position="411"/>
    </location>
    <ligand>
        <name>AMP</name>
        <dbReference type="ChEBI" id="CHEBI:456215"/>
    </ligand>
</feature>
<evidence type="ECO:0000256" key="14">
    <source>
        <dbReference type="ARBA" id="ARBA00025153"/>
    </source>
</evidence>
<evidence type="ECO:0000256" key="11">
    <source>
        <dbReference type="ARBA" id="ARBA00023235"/>
    </source>
</evidence>
<dbReference type="GO" id="GO:0052856">
    <property type="term" value="F:NAD(P)HX epimerase activity"/>
    <property type="evidence" value="ECO:0007669"/>
    <property type="project" value="UniProtKB-EC"/>
</dbReference>
<feature type="domain" description="YjeF C-terminal" evidence="19">
    <location>
        <begin position="216"/>
        <end position="506"/>
    </location>
</feature>
<dbReference type="AlphaFoldDB" id="A0A2N7S2P5"/>
<evidence type="ECO:0000256" key="10">
    <source>
        <dbReference type="ARBA" id="ARBA00023027"/>
    </source>
</evidence>
<evidence type="ECO:0000313" key="22">
    <source>
        <dbReference type="Proteomes" id="UP000235739"/>
    </source>
</evidence>
<dbReference type="PROSITE" id="PS01050">
    <property type="entry name" value="YJEF_C_2"/>
    <property type="match status" value="1"/>
</dbReference>
<dbReference type="GO" id="GO:0005524">
    <property type="term" value="F:ATP binding"/>
    <property type="evidence" value="ECO:0007669"/>
    <property type="project" value="UniProtKB-UniRule"/>
</dbReference>
<evidence type="ECO:0000256" key="12">
    <source>
        <dbReference type="ARBA" id="ARBA00023239"/>
    </source>
</evidence>
<protein>
    <recommendedName>
        <fullName evidence="17">ADP-dependent (S)-NAD(P)H-hydrate dehydratase</fullName>
        <ecNumber evidence="17">4.2.1.136</ecNumber>
    </recommendedName>
    <alternativeName>
        <fullName evidence="17">ADP-dependent NAD(P)HX dehydratase</fullName>
    </alternativeName>
</protein>
<evidence type="ECO:0000256" key="4">
    <source>
        <dbReference type="ARBA" id="ARBA00009524"/>
    </source>
</evidence>
<dbReference type="HAMAP" id="MF_01965">
    <property type="entry name" value="NADHX_dehydratase"/>
    <property type="match status" value="1"/>
</dbReference>
<evidence type="ECO:0000256" key="7">
    <source>
        <dbReference type="ARBA" id="ARBA00022840"/>
    </source>
</evidence>
<feature type="binding site" evidence="17">
    <location>
        <position position="365"/>
    </location>
    <ligand>
        <name>(6S)-NADPHX</name>
        <dbReference type="ChEBI" id="CHEBI:64076"/>
    </ligand>
</feature>
<dbReference type="PROSITE" id="PS51383">
    <property type="entry name" value="YJEF_C_3"/>
    <property type="match status" value="1"/>
</dbReference>
<dbReference type="NCBIfam" id="TIGR00196">
    <property type="entry name" value="yjeF_cterm"/>
    <property type="match status" value="1"/>
</dbReference>
<feature type="binding site" evidence="17">
    <location>
        <position position="320"/>
    </location>
    <ligand>
        <name>(6S)-NADPHX</name>
        <dbReference type="ChEBI" id="CHEBI:64076"/>
    </ligand>
</feature>
<evidence type="ECO:0000256" key="2">
    <source>
        <dbReference type="ARBA" id="ARBA00000909"/>
    </source>
</evidence>
<evidence type="ECO:0000313" key="21">
    <source>
        <dbReference type="EMBL" id="PMQ20377.1"/>
    </source>
</evidence>
<dbReference type="InterPro" id="IPR017953">
    <property type="entry name" value="Carbohydrate_kinase_pred_CS"/>
</dbReference>
<evidence type="ECO:0000256" key="9">
    <source>
        <dbReference type="ARBA" id="ARBA00022958"/>
    </source>
</evidence>
<keyword evidence="9 18" id="KW-0630">Potassium</keyword>
<dbReference type="InterPro" id="IPR029056">
    <property type="entry name" value="Ribokinase-like"/>
</dbReference>
<evidence type="ECO:0000256" key="18">
    <source>
        <dbReference type="PIRNR" id="PIRNR017184"/>
    </source>
</evidence>
<dbReference type="GO" id="GO:0110051">
    <property type="term" value="P:metabolite repair"/>
    <property type="evidence" value="ECO:0007669"/>
    <property type="project" value="TreeGrafter"/>
</dbReference>
<evidence type="ECO:0000256" key="3">
    <source>
        <dbReference type="ARBA" id="ARBA00006001"/>
    </source>
</evidence>
<dbReference type="RefSeq" id="WP_102597347.1">
    <property type="nucleotide sequence ID" value="NZ_JABUYH010000038.1"/>
</dbReference>
<feature type="binding site" evidence="17">
    <location>
        <position position="437"/>
    </location>
    <ligand>
        <name>(6S)-NADPHX</name>
        <dbReference type="ChEBI" id="CHEBI:64076"/>
    </ligand>
</feature>
<dbReference type="Proteomes" id="UP000235739">
    <property type="component" value="Unassembled WGS sequence"/>
</dbReference>
<dbReference type="GO" id="GO:0052855">
    <property type="term" value="F:ADP-dependent NAD(P)H-hydrate dehydratase activity"/>
    <property type="evidence" value="ECO:0007669"/>
    <property type="project" value="UniProtKB-UniRule"/>
</dbReference>
<dbReference type="SUPFAM" id="SSF53613">
    <property type="entry name" value="Ribokinase-like"/>
    <property type="match status" value="1"/>
</dbReference>
<feature type="domain" description="YjeF N-terminal" evidence="20">
    <location>
        <begin position="5"/>
        <end position="205"/>
    </location>
</feature>
<evidence type="ECO:0000256" key="16">
    <source>
        <dbReference type="ARBA" id="ARBA00049209"/>
    </source>
</evidence>
<evidence type="ECO:0000256" key="6">
    <source>
        <dbReference type="ARBA" id="ARBA00022741"/>
    </source>
</evidence>
<feature type="binding site" evidence="17">
    <location>
        <position position="436"/>
    </location>
    <ligand>
        <name>AMP</name>
        <dbReference type="ChEBI" id="CHEBI:456215"/>
    </ligand>
</feature>
<gene>
    <name evidence="17" type="primary">nnrD</name>
    <name evidence="21" type="ORF">CIK84_01775</name>
</gene>
<dbReference type="CDD" id="cd01171">
    <property type="entry name" value="YXKO-related"/>
    <property type="match status" value="1"/>
</dbReference>
<dbReference type="InterPro" id="IPR030677">
    <property type="entry name" value="Nnr"/>
</dbReference>
<dbReference type="PANTHER" id="PTHR12592:SF0">
    <property type="entry name" value="ATP-DEPENDENT (S)-NAD(P)H-HYDRATE DEHYDRATASE"/>
    <property type="match status" value="1"/>
</dbReference>
<reference evidence="21 22" key="1">
    <citation type="journal article" date="2017" name="Elife">
        <title>Extensive horizontal gene transfer in cheese-associated bacteria.</title>
        <authorList>
            <person name="Bonham K.S."/>
            <person name="Wolfe B.E."/>
            <person name="Dutton R.J."/>
        </authorList>
    </citation>
    <scope>NUCLEOTIDE SEQUENCE [LARGE SCALE GENOMIC DNA]</scope>
    <source>
        <strain evidence="21 22">JB182</strain>
    </source>
</reference>
<keyword evidence="12 17" id="KW-0456">Lyase</keyword>
<accession>A0A2N7S2P5</accession>
<feature type="binding site" evidence="17">
    <location>
        <position position="251"/>
    </location>
    <ligand>
        <name>(6S)-NADPHX</name>
        <dbReference type="ChEBI" id="CHEBI:64076"/>
    </ligand>
</feature>
<evidence type="ECO:0000256" key="17">
    <source>
        <dbReference type="HAMAP-Rule" id="MF_01965"/>
    </source>
</evidence>